<sequence length="482" mass="48671">MRSGDRTAMGGDRSGGTGSDRTGAEDGDVAGEPGDRTGTARADEGGAGAGGSAVGGSRPGTGIGKGSRAGVADSGRARIPLDGTGRSGPLPWARVPLTLGALTIGAMAAFGGVGLGVLREMDDWAPFPTPTPGAIDTELPEEDGPSNAPPASEPEPPRISVDSQSLDAEKDAVEAAGSSEGRGAEGSDGSGARRLPESGRADGNPRLKLTPEKEASRPSNPGEGGRVPENGRPCDRTGHPVRGRHCGDREGNPGRGHDGSPGGSGLWVEASEDELRLELKEERTRLFVELEVEYPAAPPMAEAPPFMEPEADEAPEASPSREMLDESEVSGAPGTLEEADGTDVSDEAAPTPERERAGAPGEPEPVAVPDAPRHQQTPDESARADGPAGPEPSEERGPVAESAPGTDPGAVSGADPGSPEPFPEGEPPESVEEPEEPGFAEGTDNPATSEDSEEEGGAPAEDGVPSNEDDGGAPNEGVSEAP</sequence>
<feature type="compositionally biased region" description="Gly residues" evidence="1">
    <location>
        <begin position="45"/>
        <end position="67"/>
    </location>
</feature>
<reference evidence="3" key="1">
    <citation type="journal article" date="2019" name="Int. J. Syst. Evol. Microbiol.">
        <title>The Global Catalogue of Microorganisms (GCM) 10K type strain sequencing project: providing services to taxonomists for standard genome sequencing and annotation.</title>
        <authorList>
            <consortium name="The Broad Institute Genomics Platform"/>
            <consortium name="The Broad Institute Genome Sequencing Center for Infectious Disease"/>
            <person name="Wu L."/>
            <person name="Ma J."/>
        </authorList>
    </citation>
    <scope>NUCLEOTIDE SEQUENCE [LARGE SCALE GENOMIC DNA]</scope>
    <source>
        <strain evidence="3">IBRC-M 10908</strain>
    </source>
</reference>
<dbReference type="EMBL" id="JBHSDK010000002">
    <property type="protein sequence ID" value="MFC4334129.1"/>
    <property type="molecule type" value="Genomic_DNA"/>
</dbReference>
<feature type="compositionally biased region" description="Acidic residues" evidence="1">
    <location>
        <begin position="426"/>
        <end position="438"/>
    </location>
</feature>
<feature type="region of interest" description="Disordered" evidence="1">
    <location>
        <begin position="294"/>
        <end position="482"/>
    </location>
</feature>
<name>A0ABV8TUF0_9ACTN</name>
<evidence type="ECO:0000313" key="3">
    <source>
        <dbReference type="Proteomes" id="UP001595823"/>
    </source>
</evidence>
<evidence type="ECO:0000313" key="2">
    <source>
        <dbReference type="EMBL" id="MFC4334129.1"/>
    </source>
</evidence>
<gene>
    <name evidence="2" type="ORF">ACFPET_02840</name>
</gene>
<feature type="compositionally biased region" description="Acidic residues" evidence="1">
    <location>
        <begin position="337"/>
        <end position="346"/>
    </location>
</feature>
<keyword evidence="3" id="KW-1185">Reference proteome</keyword>
<feature type="compositionally biased region" description="Basic and acidic residues" evidence="1">
    <location>
        <begin position="371"/>
        <end position="383"/>
    </location>
</feature>
<feature type="region of interest" description="Disordered" evidence="1">
    <location>
        <begin position="1"/>
        <end position="93"/>
    </location>
</feature>
<evidence type="ECO:0000256" key="1">
    <source>
        <dbReference type="SAM" id="MobiDB-lite"/>
    </source>
</evidence>
<proteinExistence type="predicted"/>
<accession>A0ABV8TUF0</accession>
<feature type="compositionally biased region" description="Basic and acidic residues" evidence="1">
    <location>
        <begin position="245"/>
        <end position="258"/>
    </location>
</feature>
<organism evidence="2 3">
    <name type="scientific">Salininema proteolyticum</name>
    <dbReference type="NCBI Taxonomy" id="1607685"/>
    <lineage>
        <taxon>Bacteria</taxon>
        <taxon>Bacillati</taxon>
        <taxon>Actinomycetota</taxon>
        <taxon>Actinomycetes</taxon>
        <taxon>Glycomycetales</taxon>
        <taxon>Glycomycetaceae</taxon>
        <taxon>Salininema</taxon>
    </lineage>
</organism>
<feature type="compositionally biased region" description="Basic and acidic residues" evidence="1">
    <location>
        <begin position="194"/>
        <end position="216"/>
    </location>
</feature>
<comment type="caution">
    <text evidence="2">The sequence shown here is derived from an EMBL/GenBank/DDBJ whole genome shotgun (WGS) entry which is preliminary data.</text>
</comment>
<protein>
    <submittedName>
        <fullName evidence="2">Uncharacterized protein</fullName>
    </submittedName>
</protein>
<feature type="region of interest" description="Disordered" evidence="1">
    <location>
        <begin position="122"/>
        <end position="269"/>
    </location>
</feature>
<dbReference type="Proteomes" id="UP001595823">
    <property type="component" value="Unassembled WGS sequence"/>
</dbReference>
<dbReference type="RefSeq" id="WP_380617861.1">
    <property type="nucleotide sequence ID" value="NZ_JBHSDK010000002.1"/>
</dbReference>